<evidence type="ECO:0000256" key="2">
    <source>
        <dbReference type="ARBA" id="ARBA00005647"/>
    </source>
</evidence>
<keyword evidence="8" id="KW-1185">Reference proteome</keyword>
<dbReference type="Gene3D" id="2.30.170.20">
    <property type="entry name" value="Ribosomal protein L24e"/>
    <property type="match status" value="1"/>
</dbReference>
<feature type="domain" description="TRASH" evidence="6">
    <location>
        <begin position="6"/>
        <end position="44"/>
    </location>
</feature>
<keyword evidence="4" id="KW-0539">Nucleus</keyword>
<dbReference type="Pfam" id="PF01246">
    <property type="entry name" value="Ribosomal_L24e"/>
    <property type="match status" value="1"/>
</dbReference>
<organism evidence="7 8">
    <name type="scientific">Oopsacas minuta</name>
    <dbReference type="NCBI Taxonomy" id="111878"/>
    <lineage>
        <taxon>Eukaryota</taxon>
        <taxon>Metazoa</taxon>
        <taxon>Porifera</taxon>
        <taxon>Hexactinellida</taxon>
        <taxon>Hexasterophora</taxon>
        <taxon>Lyssacinosida</taxon>
        <taxon>Leucopsacidae</taxon>
        <taxon>Oopsacas</taxon>
    </lineage>
</organism>
<dbReference type="GO" id="GO:0005730">
    <property type="term" value="C:nucleolus"/>
    <property type="evidence" value="ECO:0007669"/>
    <property type="project" value="TreeGrafter"/>
</dbReference>
<evidence type="ECO:0000313" key="8">
    <source>
        <dbReference type="Proteomes" id="UP001165289"/>
    </source>
</evidence>
<dbReference type="SMART" id="SM00746">
    <property type="entry name" value="TRASH"/>
    <property type="match status" value="1"/>
</dbReference>
<dbReference type="InterPro" id="IPR056366">
    <property type="entry name" value="Ribosomal_eL24"/>
</dbReference>
<evidence type="ECO:0000313" key="7">
    <source>
        <dbReference type="EMBL" id="KAI6648461.1"/>
    </source>
</evidence>
<keyword evidence="3" id="KW-0690">Ribosome biogenesis</keyword>
<evidence type="ECO:0000259" key="6">
    <source>
        <dbReference type="SMART" id="SM00746"/>
    </source>
</evidence>
<gene>
    <name evidence="7" type="ORF">LOD99_8093</name>
</gene>
<dbReference type="Proteomes" id="UP001165289">
    <property type="component" value="Unassembled WGS sequence"/>
</dbReference>
<name>A0AAV7JJ09_9METZ</name>
<dbReference type="InterPro" id="IPR000988">
    <property type="entry name" value="Ribosomal_eL24-rel_N"/>
</dbReference>
<comment type="caution">
    <text evidence="7">The sequence shown here is derived from an EMBL/GenBank/DDBJ whole genome shotgun (WGS) entry which is preliminary data.</text>
</comment>
<dbReference type="CDD" id="cd00472">
    <property type="entry name" value="Ribosomal_L24e_L24"/>
    <property type="match status" value="1"/>
</dbReference>
<dbReference type="PROSITE" id="PS01073">
    <property type="entry name" value="RIBOSOMAL_L24E"/>
    <property type="match status" value="1"/>
</dbReference>
<dbReference type="PANTHER" id="PTHR10792">
    <property type="entry name" value="60S RIBOSOMAL PROTEIN L24"/>
    <property type="match status" value="1"/>
</dbReference>
<accession>A0AAV7JJ09</accession>
<dbReference type="FunFam" id="2.30.170.20:FF:000001">
    <property type="entry name" value="probable ribosome biogenesis protein RLP24"/>
    <property type="match status" value="1"/>
</dbReference>
<dbReference type="InterPro" id="IPR038630">
    <property type="entry name" value="L24e/L24_sf"/>
</dbReference>
<dbReference type="EMBL" id="JAKMXF010000330">
    <property type="protein sequence ID" value="KAI6648461.1"/>
    <property type="molecule type" value="Genomic_DNA"/>
</dbReference>
<dbReference type="PANTHER" id="PTHR10792:SF8">
    <property type="entry name" value="RIBOSOME BIOGENESIS PROTEIN RLP24-RELATED"/>
    <property type="match status" value="1"/>
</dbReference>
<evidence type="ECO:0000256" key="3">
    <source>
        <dbReference type="ARBA" id="ARBA00022517"/>
    </source>
</evidence>
<dbReference type="GO" id="GO:0003735">
    <property type="term" value="F:structural constituent of ribosome"/>
    <property type="evidence" value="ECO:0007669"/>
    <property type="project" value="InterPro"/>
</dbReference>
<comment type="similarity">
    <text evidence="2">Belongs to the eukaryotic ribosomal protein eL24 family.</text>
</comment>
<proteinExistence type="inferred from homology"/>
<dbReference type="AlphaFoldDB" id="A0AAV7JJ09"/>
<sequence>MRLEKCYFCSSTVYPGHGTTFVRNDCKMFRFCRPKCHKAFKKSRNPRKVRWTKAFRKAAGKELTLDSVFEFEKRRNVPVRYSRELWMKTLTAMKRVEEIRLKRTNIFIKHRLRRGIQLQRKSDLKEIERGIHLLRGPSYKENRLKAIEGMERKLRETQEVDKEAAMEIES</sequence>
<dbReference type="GO" id="GO:0042273">
    <property type="term" value="P:ribosomal large subunit biogenesis"/>
    <property type="evidence" value="ECO:0007669"/>
    <property type="project" value="TreeGrafter"/>
</dbReference>
<reference evidence="7 8" key="1">
    <citation type="journal article" date="2023" name="BMC Biol.">
        <title>The compact genome of the sponge Oopsacas minuta (Hexactinellida) is lacking key metazoan core genes.</title>
        <authorList>
            <person name="Santini S."/>
            <person name="Schenkelaars Q."/>
            <person name="Jourda C."/>
            <person name="Duchesne M."/>
            <person name="Belahbib H."/>
            <person name="Rocher C."/>
            <person name="Selva M."/>
            <person name="Riesgo A."/>
            <person name="Vervoort M."/>
            <person name="Leys S.P."/>
            <person name="Kodjabachian L."/>
            <person name="Le Bivic A."/>
            <person name="Borchiellini C."/>
            <person name="Claverie J.M."/>
            <person name="Renard E."/>
        </authorList>
    </citation>
    <scope>NUCLEOTIDE SEQUENCE [LARGE SCALE GENOMIC DNA]</scope>
    <source>
        <strain evidence="7">SPO-2</strain>
    </source>
</reference>
<dbReference type="InterPro" id="IPR023442">
    <property type="entry name" value="Ribosomal_eL24_CS"/>
</dbReference>
<evidence type="ECO:0000256" key="5">
    <source>
        <dbReference type="ARBA" id="ARBA00039784"/>
    </source>
</evidence>
<protein>
    <recommendedName>
        <fullName evidence="5">Probable ribosome biogenesis protein RLP24</fullName>
    </recommendedName>
</protein>
<comment type="subcellular location">
    <subcellularLocation>
        <location evidence="1">Nucleus</location>
    </subcellularLocation>
</comment>
<evidence type="ECO:0000256" key="1">
    <source>
        <dbReference type="ARBA" id="ARBA00004123"/>
    </source>
</evidence>
<dbReference type="InterPro" id="IPR011017">
    <property type="entry name" value="TRASH_dom"/>
</dbReference>
<evidence type="ECO:0000256" key="4">
    <source>
        <dbReference type="ARBA" id="ARBA00023242"/>
    </source>
</evidence>
<dbReference type="SUPFAM" id="SSF57716">
    <property type="entry name" value="Glucocorticoid receptor-like (DNA-binding domain)"/>
    <property type="match status" value="1"/>
</dbReference>